<name>A0ACB8X6L7_9TELE</name>
<dbReference type="Proteomes" id="UP000831701">
    <property type="component" value="Chromosome 3"/>
</dbReference>
<accession>A0ACB8X6L7</accession>
<keyword evidence="2" id="KW-1185">Reference proteome</keyword>
<evidence type="ECO:0000313" key="1">
    <source>
        <dbReference type="EMBL" id="KAI3374573.1"/>
    </source>
</evidence>
<comment type="caution">
    <text evidence="1">The sequence shown here is derived from an EMBL/GenBank/DDBJ whole genome shotgun (WGS) entry which is preliminary data.</text>
</comment>
<evidence type="ECO:0000313" key="2">
    <source>
        <dbReference type="Proteomes" id="UP000831701"/>
    </source>
</evidence>
<dbReference type="EMBL" id="CM041533">
    <property type="protein sequence ID" value="KAI3374573.1"/>
    <property type="molecule type" value="Genomic_DNA"/>
</dbReference>
<organism evidence="1 2">
    <name type="scientific">Scortum barcoo</name>
    <name type="common">barcoo grunter</name>
    <dbReference type="NCBI Taxonomy" id="214431"/>
    <lineage>
        <taxon>Eukaryota</taxon>
        <taxon>Metazoa</taxon>
        <taxon>Chordata</taxon>
        <taxon>Craniata</taxon>
        <taxon>Vertebrata</taxon>
        <taxon>Euteleostomi</taxon>
        <taxon>Actinopterygii</taxon>
        <taxon>Neopterygii</taxon>
        <taxon>Teleostei</taxon>
        <taxon>Neoteleostei</taxon>
        <taxon>Acanthomorphata</taxon>
        <taxon>Eupercaria</taxon>
        <taxon>Centrarchiformes</taxon>
        <taxon>Terapontoidei</taxon>
        <taxon>Terapontidae</taxon>
        <taxon>Scortum</taxon>
    </lineage>
</organism>
<proteinExistence type="predicted"/>
<protein>
    <submittedName>
        <fullName evidence="1">Uncharacterized protein</fullName>
    </submittedName>
</protein>
<sequence>MHRRTIRVIDQDAINKYKYRCYVQHEGGNVEASEEQGDEGLANVQEAQRKLAQQILCVEPVDGQSRTLYLLSLVTLRKLISAIKSTPSPTAALGHSDHVMVHLVHSSAQTISALNSIQPLLWRDKLRAMQVNTPLVSWITDELSGRPQFVRLRKCMLDHRSSWDLSLSLSWLSGPHSRCLDLDLGPPGDSASPLVSMVERRSCDSGPVLSPDGLVPVCRPEVTGGGAVVEGVRETVKGGTGVCRNCLGGEGELGVICETMKLEAMLMEDLSKREEEGDQAQRSGGHQWVIWAVEDLELMEMN</sequence>
<gene>
    <name evidence="1" type="ORF">L3Q82_021147</name>
</gene>
<reference evidence="1" key="1">
    <citation type="submission" date="2022-04" db="EMBL/GenBank/DDBJ databases">
        <title>Jade perch genome.</title>
        <authorList>
            <person name="Chao B."/>
        </authorList>
    </citation>
    <scope>NUCLEOTIDE SEQUENCE</scope>
    <source>
        <strain evidence="1">CB-2022</strain>
    </source>
</reference>